<proteinExistence type="predicted"/>
<sequence>MTDTGLGPFRKTGGLGTAGKTLFYKTDGTGRDSYIKSNNGGMTTVFSPVKWPEVGSFSTKKQYSSPSPAKPVPIVYYKSDGSGRDSYITASSGGFHPEAMGKRVDHLFLSTLRSSSPTNQEFFRRARDSRKDRSGSFSPSKTSSDSKMYKHQKMNTMRLSKPKHVREKVIKTDAGLTQMNTSSNLFQ</sequence>
<comment type="caution">
    <text evidence="2">The sequence shown here is derived from an EMBL/GenBank/DDBJ whole genome shotgun (WGS) entry which is preliminary data.</text>
</comment>
<feature type="compositionally biased region" description="Low complexity" evidence="1">
    <location>
        <begin position="135"/>
        <end position="146"/>
    </location>
</feature>
<organism evidence="2 3">
    <name type="scientific">Euplotes crassus</name>
    <dbReference type="NCBI Taxonomy" id="5936"/>
    <lineage>
        <taxon>Eukaryota</taxon>
        <taxon>Sar</taxon>
        <taxon>Alveolata</taxon>
        <taxon>Ciliophora</taxon>
        <taxon>Intramacronucleata</taxon>
        <taxon>Spirotrichea</taxon>
        <taxon>Hypotrichia</taxon>
        <taxon>Euplotida</taxon>
        <taxon>Euplotidae</taxon>
        <taxon>Moneuplotes</taxon>
    </lineage>
</organism>
<reference evidence="2" key="1">
    <citation type="submission" date="2023-07" db="EMBL/GenBank/DDBJ databases">
        <authorList>
            <consortium name="AG Swart"/>
            <person name="Singh M."/>
            <person name="Singh A."/>
            <person name="Seah K."/>
            <person name="Emmerich C."/>
        </authorList>
    </citation>
    <scope>NUCLEOTIDE SEQUENCE</scope>
    <source>
        <strain evidence="2">DP1</strain>
    </source>
</reference>
<keyword evidence="3" id="KW-1185">Reference proteome</keyword>
<gene>
    <name evidence="2" type="ORF">ECRASSUSDP1_LOCUS22212</name>
</gene>
<accession>A0AAD1XXE3</accession>
<name>A0AAD1XXE3_EUPCR</name>
<evidence type="ECO:0000313" key="3">
    <source>
        <dbReference type="Proteomes" id="UP001295684"/>
    </source>
</evidence>
<evidence type="ECO:0000256" key="1">
    <source>
        <dbReference type="SAM" id="MobiDB-lite"/>
    </source>
</evidence>
<dbReference type="EMBL" id="CAMPGE010022756">
    <property type="protein sequence ID" value="CAI2380772.1"/>
    <property type="molecule type" value="Genomic_DNA"/>
</dbReference>
<feature type="compositionally biased region" description="Basic and acidic residues" evidence="1">
    <location>
        <begin position="122"/>
        <end position="134"/>
    </location>
</feature>
<feature type="region of interest" description="Disordered" evidence="1">
    <location>
        <begin position="1"/>
        <end position="20"/>
    </location>
</feature>
<dbReference type="Proteomes" id="UP001295684">
    <property type="component" value="Unassembled WGS sequence"/>
</dbReference>
<feature type="region of interest" description="Disordered" evidence="1">
    <location>
        <begin position="118"/>
        <end position="165"/>
    </location>
</feature>
<dbReference type="AlphaFoldDB" id="A0AAD1XXE3"/>
<evidence type="ECO:0000313" key="2">
    <source>
        <dbReference type="EMBL" id="CAI2380772.1"/>
    </source>
</evidence>
<protein>
    <submittedName>
        <fullName evidence="2">Uncharacterized protein</fullName>
    </submittedName>
</protein>